<reference evidence="4" key="2">
    <citation type="submission" date="2010-05" db="EMBL/GenBank/DDBJ databases">
        <title>The genome sequence of Magnaporthe poae strain ATCC 64411.</title>
        <authorList>
            <person name="Ma L.-J."/>
            <person name="Dead R."/>
            <person name="Young S."/>
            <person name="Zeng Q."/>
            <person name="Koehrsen M."/>
            <person name="Alvarado L."/>
            <person name="Berlin A."/>
            <person name="Chapman S.B."/>
            <person name="Chen Z."/>
            <person name="Freedman E."/>
            <person name="Gellesch M."/>
            <person name="Goldberg J."/>
            <person name="Griggs A."/>
            <person name="Gujja S."/>
            <person name="Heilman E.R."/>
            <person name="Heiman D."/>
            <person name="Hepburn T."/>
            <person name="Howarth C."/>
            <person name="Jen D."/>
            <person name="Larson L."/>
            <person name="Mehta T."/>
            <person name="Neiman D."/>
            <person name="Pearson M."/>
            <person name="Roberts A."/>
            <person name="Saif S."/>
            <person name="Shea T."/>
            <person name="Shenoy N."/>
            <person name="Sisk P."/>
            <person name="Stolte C."/>
            <person name="Sykes S."/>
            <person name="Walk T."/>
            <person name="White J."/>
            <person name="Yandava C."/>
            <person name="Haas B."/>
            <person name="Nusbaum C."/>
            <person name="Birren B."/>
        </authorList>
    </citation>
    <scope>NUCLEOTIDE SEQUENCE [LARGE SCALE GENOMIC DNA]</scope>
    <source>
        <strain evidence="4">ATCC 64411 / 73-15</strain>
    </source>
</reference>
<feature type="region of interest" description="Disordered" evidence="1">
    <location>
        <begin position="1"/>
        <end position="49"/>
    </location>
</feature>
<evidence type="ECO:0000313" key="2">
    <source>
        <dbReference type="EMBL" id="KLU83342.1"/>
    </source>
</evidence>
<reference evidence="2" key="1">
    <citation type="submission" date="2010-05" db="EMBL/GenBank/DDBJ databases">
        <title>The Genome Sequence of Magnaporthe poae strain ATCC 64411.</title>
        <authorList>
            <consortium name="The Broad Institute Genome Sequencing Platform"/>
            <consortium name="Broad Institute Genome Sequencing Center for Infectious Disease"/>
            <person name="Ma L.-J."/>
            <person name="Dead R."/>
            <person name="Young S."/>
            <person name="Zeng Q."/>
            <person name="Koehrsen M."/>
            <person name="Alvarado L."/>
            <person name="Berlin A."/>
            <person name="Chapman S.B."/>
            <person name="Chen Z."/>
            <person name="Freedman E."/>
            <person name="Gellesch M."/>
            <person name="Goldberg J."/>
            <person name="Griggs A."/>
            <person name="Gujja S."/>
            <person name="Heilman E.R."/>
            <person name="Heiman D."/>
            <person name="Hepburn T."/>
            <person name="Howarth C."/>
            <person name="Jen D."/>
            <person name="Larson L."/>
            <person name="Mehta T."/>
            <person name="Neiman D."/>
            <person name="Pearson M."/>
            <person name="Roberts A."/>
            <person name="Saif S."/>
            <person name="Shea T."/>
            <person name="Shenoy N."/>
            <person name="Sisk P."/>
            <person name="Stolte C."/>
            <person name="Sykes S."/>
            <person name="Walk T."/>
            <person name="White J."/>
            <person name="Yandava C."/>
            <person name="Haas B."/>
            <person name="Nusbaum C."/>
            <person name="Birren B."/>
        </authorList>
    </citation>
    <scope>NUCLEOTIDE SEQUENCE</scope>
    <source>
        <strain evidence="2">ATCC 64411</strain>
    </source>
</reference>
<accession>A0A0C4DR98</accession>
<gene>
    <name evidence="2" type="ORF">MAPG_02404</name>
</gene>
<dbReference type="AlphaFoldDB" id="A0A0C4DR98"/>
<evidence type="ECO:0000313" key="4">
    <source>
        <dbReference type="Proteomes" id="UP000011715"/>
    </source>
</evidence>
<dbReference type="EMBL" id="ADBL01000601">
    <property type="status" value="NOT_ANNOTATED_CDS"/>
    <property type="molecule type" value="Genomic_DNA"/>
</dbReference>
<evidence type="ECO:0000313" key="3">
    <source>
        <dbReference type="EnsemblFungi" id="MAPG_02404T0"/>
    </source>
</evidence>
<dbReference type="VEuPathDB" id="FungiDB:MAPG_02404"/>
<reference evidence="3" key="4">
    <citation type="journal article" date="2015" name="G3 (Bethesda)">
        <title>Genome sequences of three phytopathogenic species of the Magnaporthaceae family of fungi.</title>
        <authorList>
            <person name="Okagaki L.H."/>
            <person name="Nunes C.C."/>
            <person name="Sailsbery J."/>
            <person name="Clay B."/>
            <person name="Brown D."/>
            <person name="John T."/>
            <person name="Oh Y."/>
            <person name="Young N."/>
            <person name="Fitzgerald M."/>
            <person name="Haas B.J."/>
            <person name="Zeng Q."/>
            <person name="Young S."/>
            <person name="Adiconis X."/>
            <person name="Fan L."/>
            <person name="Levin J.Z."/>
            <person name="Mitchell T.K."/>
            <person name="Okubara P.A."/>
            <person name="Farman M.L."/>
            <person name="Kohn L.M."/>
            <person name="Birren B."/>
            <person name="Ma L.-J."/>
            <person name="Dean R.A."/>
        </authorList>
    </citation>
    <scope>NUCLEOTIDE SEQUENCE</scope>
    <source>
        <strain evidence="3">ATCC 64411 / 73-15</strain>
    </source>
</reference>
<organism evidence="3 4">
    <name type="scientific">Magnaporthiopsis poae (strain ATCC 64411 / 73-15)</name>
    <name type="common">Kentucky bluegrass fungus</name>
    <name type="synonym">Magnaporthe poae</name>
    <dbReference type="NCBI Taxonomy" id="644358"/>
    <lineage>
        <taxon>Eukaryota</taxon>
        <taxon>Fungi</taxon>
        <taxon>Dikarya</taxon>
        <taxon>Ascomycota</taxon>
        <taxon>Pezizomycotina</taxon>
        <taxon>Sordariomycetes</taxon>
        <taxon>Sordariomycetidae</taxon>
        <taxon>Magnaporthales</taxon>
        <taxon>Magnaporthaceae</taxon>
        <taxon>Magnaporthiopsis</taxon>
    </lineage>
</organism>
<name>A0A0C4DR98_MAGP6</name>
<reference evidence="3" key="5">
    <citation type="submission" date="2015-06" db="UniProtKB">
        <authorList>
            <consortium name="EnsemblFungi"/>
        </authorList>
    </citation>
    <scope>IDENTIFICATION</scope>
    <source>
        <strain evidence="3">ATCC 64411</strain>
    </source>
</reference>
<evidence type="ECO:0000256" key="1">
    <source>
        <dbReference type="SAM" id="MobiDB-lite"/>
    </source>
</evidence>
<protein>
    <submittedName>
        <fullName evidence="2 3">Uncharacterized protein</fullName>
    </submittedName>
</protein>
<dbReference type="EMBL" id="GL876967">
    <property type="protein sequence ID" value="KLU83342.1"/>
    <property type="molecule type" value="Genomic_DNA"/>
</dbReference>
<sequence length="132" mass="14687">MMREVGDGQSTSVELRRSENLPPPAQVFECPSRRSHHRSPPHSSYLTGGPARKWEVLGWLGGVCGLETSKERKNQALRAPVRGGIASEWPHWPMGSCGLHWHTHSGRVSKLAVSISMRIPGRHSERIINLNP</sequence>
<reference evidence="2" key="3">
    <citation type="submission" date="2011-03" db="EMBL/GenBank/DDBJ databases">
        <title>Annotation of Magnaporthe poae ATCC 64411.</title>
        <authorList>
            <person name="Ma L.-J."/>
            <person name="Dead R."/>
            <person name="Young S.K."/>
            <person name="Zeng Q."/>
            <person name="Gargeya S."/>
            <person name="Fitzgerald M."/>
            <person name="Haas B."/>
            <person name="Abouelleil A."/>
            <person name="Alvarado L."/>
            <person name="Arachchi H.M."/>
            <person name="Berlin A."/>
            <person name="Brown A."/>
            <person name="Chapman S.B."/>
            <person name="Chen Z."/>
            <person name="Dunbar C."/>
            <person name="Freedman E."/>
            <person name="Gearin G."/>
            <person name="Gellesch M."/>
            <person name="Goldberg J."/>
            <person name="Griggs A."/>
            <person name="Gujja S."/>
            <person name="Heiman D."/>
            <person name="Howarth C."/>
            <person name="Larson L."/>
            <person name="Lui A."/>
            <person name="MacDonald P.J.P."/>
            <person name="Mehta T."/>
            <person name="Montmayeur A."/>
            <person name="Murphy C."/>
            <person name="Neiman D."/>
            <person name="Pearson M."/>
            <person name="Priest M."/>
            <person name="Roberts A."/>
            <person name="Saif S."/>
            <person name="Shea T."/>
            <person name="Shenoy N."/>
            <person name="Sisk P."/>
            <person name="Stolte C."/>
            <person name="Sykes S."/>
            <person name="Yandava C."/>
            <person name="Wortman J."/>
            <person name="Nusbaum C."/>
            <person name="Birren B."/>
        </authorList>
    </citation>
    <scope>NUCLEOTIDE SEQUENCE</scope>
    <source>
        <strain evidence="2">ATCC 64411</strain>
    </source>
</reference>
<keyword evidence="4" id="KW-1185">Reference proteome</keyword>
<proteinExistence type="predicted"/>
<dbReference type="EnsemblFungi" id="MAPG_02404T0">
    <property type="protein sequence ID" value="MAPG_02404T0"/>
    <property type="gene ID" value="MAPG_02404"/>
</dbReference>
<dbReference type="Proteomes" id="UP000011715">
    <property type="component" value="Unassembled WGS sequence"/>
</dbReference>